<keyword evidence="2" id="KW-1185">Reference proteome</keyword>
<accession>A0A158DMQ7</accession>
<sequence>MTDRDHGLDALLSLDGERFAVDGSETCWVKFEVKECDVTPERPQGLKYSLTLHAEDGARLLGFDNAHGITEGSGPGARTRIEYDHKHKGERVRFYDYEDAGKLMEDFWAEVETILQERSN</sequence>
<dbReference type="InterPro" id="IPR045397">
    <property type="entry name" value="TumE-like"/>
</dbReference>
<comment type="caution">
    <text evidence="1">The sequence shown here is derived from an EMBL/GenBank/DDBJ whole genome shotgun (WGS) entry which is preliminary data.</text>
</comment>
<dbReference type="Pfam" id="PF20126">
    <property type="entry name" value="TumE"/>
    <property type="match status" value="1"/>
</dbReference>
<dbReference type="Proteomes" id="UP000054870">
    <property type="component" value="Unassembled WGS sequence"/>
</dbReference>
<dbReference type="AlphaFoldDB" id="A0A158DMQ7"/>
<name>A0A158DMQ7_9BURK</name>
<gene>
    <name evidence="1" type="ORF">AWB75_06964</name>
</gene>
<evidence type="ECO:0000313" key="1">
    <source>
        <dbReference type="EMBL" id="SAK95931.1"/>
    </source>
</evidence>
<protein>
    <submittedName>
        <fullName evidence="1">Uncharacterized protein</fullName>
    </submittedName>
</protein>
<dbReference type="EMBL" id="FCOF02000083">
    <property type="protein sequence ID" value="SAK95931.1"/>
    <property type="molecule type" value="Genomic_DNA"/>
</dbReference>
<dbReference type="OrthoDB" id="7451512at2"/>
<organism evidence="1 2">
    <name type="scientific">Caballeronia catudaia</name>
    <dbReference type="NCBI Taxonomy" id="1777136"/>
    <lineage>
        <taxon>Bacteria</taxon>
        <taxon>Pseudomonadati</taxon>
        <taxon>Pseudomonadota</taxon>
        <taxon>Betaproteobacteria</taxon>
        <taxon>Burkholderiales</taxon>
        <taxon>Burkholderiaceae</taxon>
        <taxon>Caballeronia</taxon>
    </lineage>
</organism>
<reference evidence="1" key="1">
    <citation type="submission" date="2016-01" db="EMBL/GenBank/DDBJ databases">
        <authorList>
            <person name="Peeters C."/>
        </authorList>
    </citation>
    <scope>NUCLEOTIDE SEQUENCE [LARGE SCALE GENOMIC DNA]</scope>
    <source>
        <strain evidence="1">LMG 29318</strain>
    </source>
</reference>
<dbReference type="RefSeq" id="WP_087087174.1">
    <property type="nucleotide sequence ID" value="NZ_FCOF02000083.1"/>
</dbReference>
<proteinExistence type="predicted"/>
<evidence type="ECO:0000313" key="2">
    <source>
        <dbReference type="Proteomes" id="UP000054870"/>
    </source>
</evidence>